<dbReference type="AlphaFoldDB" id="A0AAW9PUY4"/>
<organism evidence="1 2">
    <name type="scientific">Tumidithrix elongata BACA0141</name>
    <dbReference type="NCBI Taxonomy" id="2716417"/>
    <lineage>
        <taxon>Bacteria</taxon>
        <taxon>Bacillati</taxon>
        <taxon>Cyanobacteriota</taxon>
        <taxon>Cyanophyceae</taxon>
        <taxon>Pseudanabaenales</taxon>
        <taxon>Pseudanabaenaceae</taxon>
        <taxon>Tumidithrix</taxon>
        <taxon>Tumidithrix elongata</taxon>
    </lineage>
</organism>
<dbReference type="EMBL" id="JAZBJZ010000022">
    <property type="protein sequence ID" value="MEE3716582.1"/>
    <property type="molecule type" value="Genomic_DNA"/>
</dbReference>
<accession>A0AAW9PUY4</accession>
<evidence type="ECO:0000313" key="2">
    <source>
        <dbReference type="Proteomes" id="UP001333818"/>
    </source>
</evidence>
<comment type="caution">
    <text evidence="1">The sequence shown here is derived from an EMBL/GenBank/DDBJ whole genome shotgun (WGS) entry which is preliminary data.</text>
</comment>
<name>A0AAW9PUY4_9CYAN</name>
<dbReference type="Proteomes" id="UP001333818">
    <property type="component" value="Unassembled WGS sequence"/>
</dbReference>
<sequence length="118" mass="13814">MNTHQQIQQIATTDAQLDRAIAFTPIRKSKDLNHLQRRQQQRAISNDMIRVAIAYGQKHFDRRGAIVYTLGDRQLKQSPYARFTDTLRGLQVICLQGLSTPQILTTYWNFDTKRRVRK</sequence>
<reference evidence="1" key="1">
    <citation type="submission" date="2024-01" db="EMBL/GenBank/DDBJ databases">
        <title>Bank of Algae and Cyanobacteria of the Azores (BACA) strain genomes.</title>
        <authorList>
            <person name="Luz R."/>
            <person name="Cordeiro R."/>
            <person name="Fonseca A."/>
            <person name="Goncalves V."/>
        </authorList>
    </citation>
    <scope>NUCLEOTIDE SEQUENCE</scope>
    <source>
        <strain evidence="1">BACA0141</strain>
    </source>
</reference>
<dbReference type="RefSeq" id="WP_330483011.1">
    <property type="nucleotide sequence ID" value="NZ_JAZBJZ010000022.1"/>
</dbReference>
<keyword evidence="2" id="KW-1185">Reference proteome</keyword>
<proteinExistence type="predicted"/>
<protein>
    <submittedName>
        <fullName evidence="1">Uncharacterized protein</fullName>
    </submittedName>
</protein>
<gene>
    <name evidence="1" type="ORF">V2H45_07485</name>
</gene>
<evidence type="ECO:0000313" key="1">
    <source>
        <dbReference type="EMBL" id="MEE3716582.1"/>
    </source>
</evidence>